<dbReference type="HOGENOM" id="CLU_1959996_0_0_1"/>
<comment type="caution">
    <text evidence="1">The sequence shown here is derived from an EMBL/GenBank/DDBJ whole genome shotgun (WGS) entry which is preliminary data.</text>
</comment>
<proteinExistence type="predicted"/>
<gene>
    <name evidence="1" type="ORF">MPH_12386</name>
</gene>
<dbReference type="Proteomes" id="UP000007129">
    <property type="component" value="Unassembled WGS sequence"/>
</dbReference>
<reference evidence="1 2" key="1">
    <citation type="journal article" date="2012" name="BMC Genomics">
        <title>Tools to kill: Genome of one of the most destructive plant pathogenic fungi Macrophomina phaseolina.</title>
        <authorList>
            <person name="Islam M.S."/>
            <person name="Haque M.S."/>
            <person name="Islam M.M."/>
            <person name="Emdad E.M."/>
            <person name="Halim A."/>
            <person name="Hossen Q.M.M."/>
            <person name="Hossain M.Z."/>
            <person name="Ahmed B."/>
            <person name="Rahim S."/>
            <person name="Rahman M.S."/>
            <person name="Alam M.M."/>
            <person name="Hou S."/>
            <person name="Wan X."/>
            <person name="Saito J.A."/>
            <person name="Alam M."/>
        </authorList>
    </citation>
    <scope>NUCLEOTIDE SEQUENCE [LARGE SCALE GENOMIC DNA]</scope>
    <source>
        <strain evidence="1 2">MS6</strain>
    </source>
</reference>
<name>K2R838_MACPH</name>
<protein>
    <submittedName>
        <fullName evidence="1">Uncharacterized protein</fullName>
    </submittedName>
</protein>
<evidence type="ECO:0000313" key="1">
    <source>
        <dbReference type="EMBL" id="EKG10528.1"/>
    </source>
</evidence>
<accession>K2R838</accession>
<evidence type="ECO:0000313" key="2">
    <source>
        <dbReference type="Proteomes" id="UP000007129"/>
    </source>
</evidence>
<sequence length="128" mass="13989">MDCSRLPRGTRVLSVSGHSHPVGCFSSPSQGRLATQIYHTLTGEQSQNLGGCAPCVPYQAQGPDSIALNSIGFVAVFRVQLYSNITLDTRLCTYPLEQGSRHRRKKTKDFCKIYLSLVRGCSEIGALL</sequence>
<dbReference type="EMBL" id="AHHD01000517">
    <property type="protein sequence ID" value="EKG10528.1"/>
    <property type="molecule type" value="Genomic_DNA"/>
</dbReference>
<dbReference type="InParanoid" id="K2R838"/>
<dbReference type="AlphaFoldDB" id="K2R838"/>
<dbReference type="VEuPathDB" id="FungiDB:MPH_12386"/>
<organism evidence="1 2">
    <name type="scientific">Macrophomina phaseolina (strain MS6)</name>
    <name type="common">Charcoal rot fungus</name>
    <dbReference type="NCBI Taxonomy" id="1126212"/>
    <lineage>
        <taxon>Eukaryota</taxon>
        <taxon>Fungi</taxon>
        <taxon>Dikarya</taxon>
        <taxon>Ascomycota</taxon>
        <taxon>Pezizomycotina</taxon>
        <taxon>Dothideomycetes</taxon>
        <taxon>Dothideomycetes incertae sedis</taxon>
        <taxon>Botryosphaeriales</taxon>
        <taxon>Botryosphaeriaceae</taxon>
        <taxon>Macrophomina</taxon>
    </lineage>
</organism>